<gene>
    <name evidence="2" type="ORF">BSTOLATCC_MIC22280</name>
</gene>
<feature type="compositionally biased region" description="Polar residues" evidence="1">
    <location>
        <begin position="253"/>
        <end position="269"/>
    </location>
</feature>
<evidence type="ECO:0000313" key="2">
    <source>
        <dbReference type="EMBL" id="CAG9318921.1"/>
    </source>
</evidence>
<reference evidence="2" key="1">
    <citation type="submission" date="2021-09" db="EMBL/GenBank/DDBJ databases">
        <authorList>
            <consortium name="AG Swart"/>
            <person name="Singh M."/>
            <person name="Singh A."/>
            <person name="Seah K."/>
            <person name="Emmerich C."/>
        </authorList>
    </citation>
    <scope>NUCLEOTIDE SEQUENCE</scope>
    <source>
        <strain evidence="2">ATCC30299</strain>
    </source>
</reference>
<dbReference type="Proteomes" id="UP001162131">
    <property type="component" value="Unassembled WGS sequence"/>
</dbReference>
<proteinExistence type="predicted"/>
<accession>A0AAU9ITI2</accession>
<evidence type="ECO:0000256" key="1">
    <source>
        <dbReference type="SAM" id="MobiDB-lite"/>
    </source>
</evidence>
<dbReference type="AlphaFoldDB" id="A0AAU9ITI2"/>
<evidence type="ECO:0000313" key="3">
    <source>
        <dbReference type="Proteomes" id="UP001162131"/>
    </source>
</evidence>
<organism evidence="2 3">
    <name type="scientific">Blepharisma stoltei</name>
    <dbReference type="NCBI Taxonomy" id="1481888"/>
    <lineage>
        <taxon>Eukaryota</taxon>
        <taxon>Sar</taxon>
        <taxon>Alveolata</taxon>
        <taxon>Ciliophora</taxon>
        <taxon>Postciliodesmatophora</taxon>
        <taxon>Heterotrichea</taxon>
        <taxon>Heterotrichida</taxon>
        <taxon>Blepharismidae</taxon>
        <taxon>Blepharisma</taxon>
    </lineage>
</organism>
<name>A0AAU9ITI2_9CILI</name>
<protein>
    <submittedName>
        <fullName evidence="2">Uncharacterized protein</fullName>
    </submittedName>
</protein>
<comment type="caution">
    <text evidence="2">The sequence shown here is derived from an EMBL/GenBank/DDBJ whole genome shotgun (WGS) entry which is preliminary data.</text>
</comment>
<feature type="region of interest" description="Disordered" evidence="1">
    <location>
        <begin position="244"/>
        <end position="269"/>
    </location>
</feature>
<keyword evidence="3" id="KW-1185">Reference proteome</keyword>
<dbReference type="EMBL" id="CAJZBQ010000021">
    <property type="protein sequence ID" value="CAG9318921.1"/>
    <property type="molecule type" value="Genomic_DNA"/>
</dbReference>
<sequence length="269" mass="30946">MELASLNRLAVLSRQDSRKTSNCRYGYSAMKLIHFLRSKSREGSNVFKKIPQYNYDFSNHIREKLKISSDFPQVKTNLVIPTSSSMKNFLPGIKETKLAANSQTKSSKIIRIPAKEEITPNRVRVDKTSAYFSNVIKPTKTFETSQLSNVKMTETKKKSFLNLNIKSLSPISSRKVDDILEEFTPIMKRFKNYEKRIKKKLETSYDRLSQSNISSSRNKVRETPIVKKRKPDAIITEPSDSEEIIGWDKDTDSSYSETPTLTSRFSHNV</sequence>